<dbReference type="GO" id="GO:0004222">
    <property type="term" value="F:metalloendopeptidase activity"/>
    <property type="evidence" value="ECO:0007669"/>
    <property type="project" value="TreeGrafter"/>
</dbReference>
<evidence type="ECO:0000259" key="3">
    <source>
        <dbReference type="Pfam" id="PF01551"/>
    </source>
</evidence>
<gene>
    <name evidence="4" type="ORF">YM304_31920</name>
</gene>
<feature type="domain" description="M23ase beta-sheet core" evidence="3">
    <location>
        <begin position="318"/>
        <end position="411"/>
    </location>
</feature>
<feature type="compositionally biased region" description="Acidic residues" evidence="2">
    <location>
        <begin position="226"/>
        <end position="235"/>
    </location>
</feature>
<name>A0A6C7EHQ4_ILUCY</name>
<evidence type="ECO:0000313" key="4">
    <source>
        <dbReference type="EMBL" id="BAN03506.1"/>
    </source>
</evidence>
<feature type="compositionally biased region" description="Low complexity" evidence="2">
    <location>
        <begin position="197"/>
        <end position="220"/>
    </location>
</feature>
<dbReference type="Proteomes" id="UP000011863">
    <property type="component" value="Chromosome"/>
</dbReference>
<evidence type="ECO:0000313" key="5">
    <source>
        <dbReference type="Proteomes" id="UP000011863"/>
    </source>
</evidence>
<keyword evidence="1" id="KW-0175">Coiled coil</keyword>
<organism evidence="4 5">
    <name type="scientific">Ilumatobacter coccineus (strain NBRC 103263 / KCTC 29153 / YM16-304)</name>
    <dbReference type="NCBI Taxonomy" id="1313172"/>
    <lineage>
        <taxon>Bacteria</taxon>
        <taxon>Bacillati</taxon>
        <taxon>Actinomycetota</taxon>
        <taxon>Acidimicrobiia</taxon>
        <taxon>Acidimicrobiales</taxon>
        <taxon>Ilumatobacteraceae</taxon>
        <taxon>Ilumatobacter</taxon>
    </lineage>
</organism>
<dbReference type="PANTHER" id="PTHR21666">
    <property type="entry name" value="PEPTIDASE-RELATED"/>
    <property type="match status" value="1"/>
</dbReference>
<evidence type="ECO:0000256" key="2">
    <source>
        <dbReference type="SAM" id="MobiDB-lite"/>
    </source>
</evidence>
<dbReference type="PANTHER" id="PTHR21666:SF268">
    <property type="entry name" value="PEPTIDASE M23 DOMAIN-CONTAINING PROTEIN"/>
    <property type="match status" value="1"/>
</dbReference>
<feature type="region of interest" description="Disordered" evidence="2">
    <location>
        <begin position="197"/>
        <end position="293"/>
    </location>
</feature>
<dbReference type="InterPro" id="IPR016047">
    <property type="entry name" value="M23ase_b-sheet_dom"/>
</dbReference>
<sequence length="420" mass="43701">MSLALAIPTVATADHGGSAAQQAAAEIQAARDRADAAAQALFDKESEIDQLDVAIADAEVELARIEDEADEMRRGLEQQAVRQFVGAGPTSFPLLIDLEHANDSLSAGMYNAVATETINVDLDDFDAVMKEVEQQRTSLERQRAAADDATRTYAALRDTAEAEIVRLGEIEAQRLQDEAVQHELDALRERERLAELQRQAAAEPPATTATATTPVPVATASIDAGESTDDGDDGTDTATTAAPVEADPSPEPATTSAPEAPSTTAAPAPAPAPEPSSSEPAPTVPVQVPDVGSGLACPVDGPRSFADTWGAPRSGGRSHEGVDIMAPGGTPLVAMEAGRVEFNTNTLGGNTLRLYGNSGTRYYYAHLSAWEGSNRTVAKGEVIGYVGMTGNTSANHLHLQVHPGGGAAVNPYPYARAACG</sequence>
<keyword evidence="4" id="KW-0378">Hydrolase</keyword>
<proteinExistence type="predicted"/>
<dbReference type="InterPro" id="IPR050570">
    <property type="entry name" value="Cell_wall_metabolism_enzyme"/>
</dbReference>
<accession>A0A6C7EHQ4</accession>
<dbReference type="KEGG" id="aym:YM304_31920"/>
<dbReference type="AlphaFoldDB" id="A0A6C7EHQ4"/>
<protein>
    <submittedName>
        <fullName evidence="4">Putative metalloendopeptidase</fullName>
        <ecNumber evidence="4">3.4.24.-</ecNumber>
    </submittedName>
</protein>
<keyword evidence="5" id="KW-1185">Reference proteome</keyword>
<evidence type="ECO:0000256" key="1">
    <source>
        <dbReference type="SAM" id="Coils"/>
    </source>
</evidence>
<feature type="compositionally biased region" description="Low complexity" evidence="2">
    <location>
        <begin position="252"/>
        <end position="267"/>
    </location>
</feature>
<dbReference type="EC" id="3.4.24.-" evidence="4"/>
<feature type="coiled-coil region" evidence="1">
    <location>
        <begin position="20"/>
        <end position="82"/>
    </location>
</feature>
<dbReference type="EMBL" id="AP012057">
    <property type="protein sequence ID" value="BAN03506.1"/>
    <property type="molecule type" value="Genomic_DNA"/>
</dbReference>
<dbReference type="CDD" id="cd12797">
    <property type="entry name" value="M23_peptidase"/>
    <property type="match status" value="1"/>
</dbReference>
<dbReference type="SUPFAM" id="SSF51261">
    <property type="entry name" value="Duplicated hybrid motif"/>
    <property type="match status" value="1"/>
</dbReference>
<dbReference type="Gene3D" id="2.70.70.10">
    <property type="entry name" value="Glucose Permease (Domain IIA)"/>
    <property type="match status" value="1"/>
</dbReference>
<dbReference type="Pfam" id="PF01551">
    <property type="entry name" value="Peptidase_M23"/>
    <property type="match status" value="1"/>
</dbReference>
<reference evidence="4 5" key="1">
    <citation type="journal article" date="2013" name="Int. J. Syst. Evol. Microbiol.">
        <title>Ilumatobacter nonamiense sp. nov. and Ilumatobacter coccineum sp. nov., isolated from seashore sand.</title>
        <authorList>
            <person name="Matsumoto A."/>
            <person name="Kasai H."/>
            <person name="Matsuo Y."/>
            <person name="Shizuri Y."/>
            <person name="Ichikawa N."/>
            <person name="Fujita N."/>
            <person name="Omura S."/>
            <person name="Takahashi Y."/>
        </authorList>
    </citation>
    <scope>NUCLEOTIDE SEQUENCE [LARGE SCALE GENOMIC DNA]</scope>
    <source>
        <strain evidence="5">NBRC 103263 / KCTC 29153 / YM16-304</strain>
    </source>
</reference>
<dbReference type="InterPro" id="IPR011055">
    <property type="entry name" value="Dup_hybrid_motif"/>
</dbReference>